<dbReference type="InterPro" id="IPR000014">
    <property type="entry name" value="PAS"/>
</dbReference>
<dbReference type="Pfam" id="PF00990">
    <property type="entry name" value="GGDEF"/>
    <property type="match status" value="1"/>
</dbReference>
<dbReference type="AlphaFoldDB" id="A0A5B8RCA6"/>
<evidence type="ECO:0000259" key="4">
    <source>
        <dbReference type="PROSITE" id="PS50887"/>
    </source>
</evidence>
<reference evidence="5" key="1">
    <citation type="submission" date="2019-06" db="EMBL/GenBank/DDBJ databases">
        <authorList>
            <person name="Murdoch R.W."/>
            <person name="Fathepure B."/>
        </authorList>
    </citation>
    <scope>NUCLEOTIDE SEQUENCE</scope>
</reference>
<dbReference type="NCBIfam" id="TIGR00254">
    <property type="entry name" value="GGDEF"/>
    <property type="match status" value="1"/>
</dbReference>
<dbReference type="Gene3D" id="3.30.70.270">
    <property type="match status" value="1"/>
</dbReference>
<evidence type="ECO:0000259" key="1">
    <source>
        <dbReference type="PROSITE" id="PS50112"/>
    </source>
</evidence>
<organism evidence="5">
    <name type="scientific">uncultured organism</name>
    <dbReference type="NCBI Taxonomy" id="155900"/>
    <lineage>
        <taxon>unclassified sequences</taxon>
        <taxon>environmental samples</taxon>
    </lineage>
</organism>
<dbReference type="PROSITE" id="PS50883">
    <property type="entry name" value="EAL"/>
    <property type="match status" value="1"/>
</dbReference>
<dbReference type="SMART" id="SM00267">
    <property type="entry name" value="GGDEF"/>
    <property type="match status" value="1"/>
</dbReference>
<sequence length="942" mass="103100">MTGLRGPGITADTQLRDLLTLLAGPGSRAWAIRATATGHLCVDDTGTSRVLAPSPGLRTCLRDSLRRPCLLPAPLLAELPGAAAIVGDGWIAACTNPGGDDEWLVVAGTSAGDGTRIAAAARRRRQHRRLATAVDEAQTVLDALPFPVFYKDESSRYRGCNRPFAEVVSGAGPAGLVGYHPDRFLSQEHLATHHEIDQALWRGEHEELPYELTFDDGTGTLREVRCHKRLTRTGHGERLIVGALLDVSDHRRTERALQASEARLYRFIEESPDAYFLLDETGVILRANRGASRLTGADDGMLVGAPLWPWLGATDPRAEPPGPGLLDAAGGPQCLEAVLRHADGEAIPVELRISEIADDGATQRLCVATDIRERHRAQARMRRHERMFRDVFEASEDAILILDGDRFVECNQATLDVLGARHLERGAVLPFTPWDVSPPTQPDGTDSRIKAQQMIALAHYRHFHRFEWLCRGFDGQDIPIEATMTTIAYNGRTALYTVCVDISERRRHEEEAFSLAYYDPLTGLPNRRLLQHRAVDTIREHQAGGRSLGVLYLDLDRFKDINDTQGHKTGDGILAAIADRLADRLRPGDTLARLGGDEFAVLCPDCDAAVLDEVVDDLGRAFESPLPLAGGEVRLDCSIGGVLCPQDGTSLDALLQHADIAMYEAKAAGRRFMRYAPHHGAAVQERVQLEQALARAVEQDALTLWYQPRVCTRSGRIESVEALARWIPADGEAISPGRFIPLAEQTGLIVAIGAQLRRRAAHQARAWAEQGYPLRMAVNISPLELEAPRFAEEILATIDSGGLDPAQLELEITEGTFMRDPERNAATLSRLRSAGVHITIDDFGIGYSSLSHLKCLPVDTLKLDRSLINQVDEDAHEAAIVQAVLALADRLSLNVIAEGMETASQAAALDALGCTLHQGFHYAHPVQPEAFPLGRIYRDPDR</sequence>
<dbReference type="InterPro" id="IPR035965">
    <property type="entry name" value="PAS-like_dom_sf"/>
</dbReference>
<gene>
    <name evidence="5" type="ORF">KBTEX_01423</name>
</gene>
<dbReference type="InterPro" id="IPR001633">
    <property type="entry name" value="EAL_dom"/>
</dbReference>
<dbReference type="PANTHER" id="PTHR44757:SF2">
    <property type="entry name" value="BIOFILM ARCHITECTURE MAINTENANCE PROTEIN MBAA"/>
    <property type="match status" value="1"/>
</dbReference>
<evidence type="ECO:0000259" key="3">
    <source>
        <dbReference type="PROSITE" id="PS50883"/>
    </source>
</evidence>
<dbReference type="SMART" id="SM00052">
    <property type="entry name" value="EAL"/>
    <property type="match status" value="1"/>
</dbReference>
<feature type="domain" description="EAL" evidence="3">
    <location>
        <begin position="686"/>
        <end position="939"/>
    </location>
</feature>
<dbReference type="InterPro" id="IPR029787">
    <property type="entry name" value="Nucleotide_cyclase"/>
</dbReference>
<dbReference type="SUPFAM" id="SSF55073">
    <property type="entry name" value="Nucleotide cyclase"/>
    <property type="match status" value="1"/>
</dbReference>
<dbReference type="InterPro" id="IPR000700">
    <property type="entry name" value="PAS-assoc_C"/>
</dbReference>
<dbReference type="CDD" id="cd01949">
    <property type="entry name" value="GGDEF"/>
    <property type="match status" value="1"/>
</dbReference>
<dbReference type="InterPro" id="IPR035919">
    <property type="entry name" value="EAL_sf"/>
</dbReference>
<dbReference type="EMBL" id="MN079095">
    <property type="protein sequence ID" value="QEA05104.1"/>
    <property type="molecule type" value="Genomic_DNA"/>
</dbReference>
<dbReference type="PROSITE" id="PS50113">
    <property type="entry name" value="PAC"/>
    <property type="match status" value="1"/>
</dbReference>
<dbReference type="Pfam" id="PF08448">
    <property type="entry name" value="PAS_4"/>
    <property type="match status" value="1"/>
</dbReference>
<protein>
    <recommendedName>
        <fullName evidence="6">EAL domain</fullName>
    </recommendedName>
</protein>
<dbReference type="Gene3D" id="3.30.450.20">
    <property type="entry name" value="PAS domain"/>
    <property type="match status" value="3"/>
</dbReference>
<dbReference type="InterPro" id="IPR013656">
    <property type="entry name" value="PAS_4"/>
</dbReference>
<dbReference type="SUPFAM" id="SSF55785">
    <property type="entry name" value="PYP-like sensor domain (PAS domain)"/>
    <property type="match status" value="3"/>
</dbReference>
<dbReference type="PROSITE" id="PS50887">
    <property type="entry name" value="GGDEF"/>
    <property type="match status" value="1"/>
</dbReference>
<feature type="domain" description="PAC" evidence="2">
    <location>
        <begin position="333"/>
        <end position="383"/>
    </location>
</feature>
<dbReference type="PROSITE" id="PS50112">
    <property type="entry name" value="PAS"/>
    <property type="match status" value="1"/>
</dbReference>
<dbReference type="Pfam" id="PF13188">
    <property type="entry name" value="PAS_8"/>
    <property type="match status" value="1"/>
</dbReference>
<evidence type="ECO:0008006" key="6">
    <source>
        <dbReference type="Google" id="ProtNLM"/>
    </source>
</evidence>
<dbReference type="InterPro" id="IPR052155">
    <property type="entry name" value="Biofilm_reg_signaling"/>
</dbReference>
<dbReference type="Gene3D" id="3.20.20.450">
    <property type="entry name" value="EAL domain"/>
    <property type="match status" value="1"/>
</dbReference>
<accession>A0A5B8RCA6</accession>
<dbReference type="NCBIfam" id="TIGR00229">
    <property type="entry name" value="sensory_box"/>
    <property type="match status" value="3"/>
</dbReference>
<dbReference type="Pfam" id="PF00563">
    <property type="entry name" value="EAL"/>
    <property type="match status" value="1"/>
</dbReference>
<dbReference type="SUPFAM" id="SSF141868">
    <property type="entry name" value="EAL domain-like"/>
    <property type="match status" value="1"/>
</dbReference>
<proteinExistence type="predicted"/>
<dbReference type="InterPro" id="IPR043128">
    <property type="entry name" value="Rev_trsase/Diguanyl_cyclase"/>
</dbReference>
<evidence type="ECO:0000259" key="2">
    <source>
        <dbReference type="PROSITE" id="PS50113"/>
    </source>
</evidence>
<dbReference type="Pfam" id="PF13426">
    <property type="entry name" value="PAS_9"/>
    <property type="match status" value="1"/>
</dbReference>
<feature type="domain" description="GGDEF" evidence="4">
    <location>
        <begin position="546"/>
        <end position="678"/>
    </location>
</feature>
<evidence type="ECO:0000313" key="5">
    <source>
        <dbReference type="EMBL" id="QEA05104.1"/>
    </source>
</evidence>
<dbReference type="SMART" id="SM00091">
    <property type="entry name" value="PAS"/>
    <property type="match status" value="3"/>
</dbReference>
<dbReference type="InterPro" id="IPR001610">
    <property type="entry name" value="PAC"/>
</dbReference>
<dbReference type="CDD" id="cd01948">
    <property type="entry name" value="EAL"/>
    <property type="match status" value="1"/>
</dbReference>
<dbReference type="InterPro" id="IPR000160">
    <property type="entry name" value="GGDEF_dom"/>
</dbReference>
<name>A0A5B8RCA6_9ZZZZ</name>
<dbReference type="SMART" id="SM00086">
    <property type="entry name" value="PAC"/>
    <property type="match status" value="2"/>
</dbReference>
<dbReference type="PANTHER" id="PTHR44757">
    <property type="entry name" value="DIGUANYLATE CYCLASE DGCP"/>
    <property type="match status" value="1"/>
</dbReference>
<feature type="domain" description="PAS" evidence="1">
    <location>
        <begin position="260"/>
        <end position="304"/>
    </location>
</feature>
<dbReference type="CDD" id="cd00130">
    <property type="entry name" value="PAS"/>
    <property type="match status" value="1"/>
</dbReference>